<evidence type="ECO:0000313" key="8">
    <source>
        <dbReference type="EMBL" id="MEX4005984.1"/>
    </source>
</evidence>
<dbReference type="SUPFAM" id="SSF58104">
    <property type="entry name" value="Methyl-accepting chemotaxis protein (MCP) signaling domain"/>
    <property type="match status" value="1"/>
</dbReference>
<proteinExistence type="inferred from homology"/>
<dbReference type="PANTHER" id="PTHR43531:SF11">
    <property type="entry name" value="METHYL-ACCEPTING CHEMOTAXIS PROTEIN 3"/>
    <property type="match status" value="1"/>
</dbReference>
<feature type="domain" description="HAMP" evidence="7">
    <location>
        <begin position="403"/>
        <end position="455"/>
    </location>
</feature>
<keyword evidence="9" id="KW-1185">Reference proteome</keyword>
<dbReference type="CDD" id="cd06225">
    <property type="entry name" value="HAMP"/>
    <property type="match status" value="1"/>
</dbReference>
<dbReference type="InterPro" id="IPR051310">
    <property type="entry name" value="MCP_chemotaxis"/>
</dbReference>
<dbReference type="SMART" id="SM01358">
    <property type="entry name" value="HBM"/>
    <property type="match status" value="1"/>
</dbReference>
<dbReference type="SMART" id="SM00283">
    <property type="entry name" value="MA"/>
    <property type="match status" value="1"/>
</dbReference>
<feature type="domain" description="Methyl-accepting transducer" evidence="6">
    <location>
        <begin position="460"/>
        <end position="689"/>
    </location>
</feature>
<dbReference type="Gene3D" id="6.10.340.10">
    <property type="match status" value="1"/>
</dbReference>
<evidence type="ECO:0000256" key="4">
    <source>
        <dbReference type="SAM" id="MobiDB-lite"/>
    </source>
</evidence>
<dbReference type="InterPro" id="IPR032255">
    <property type="entry name" value="HBM"/>
</dbReference>
<feature type="region of interest" description="Disordered" evidence="4">
    <location>
        <begin position="376"/>
        <end position="401"/>
    </location>
</feature>
<dbReference type="Proteomes" id="UP001559025">
    <property type="component" value="Unassembled WGS sequence"/>
</dbReference>
<evidence type="ECO:0000259" key="6">
    <source>
        <dbReference type="PROSITE" id="PS50111"/>
    </source>
</evidence>
<gene>
    <name evidence="8" type="ORF">V1479_01635</name>
</gene>
<comment type="caution">
    <text evidence="8">The sequence shown here is derived from an EMBL/GenBank/DDBJ whole genome shotgun (WGS) entry which is preliminary data.</text>
</comment>
<evidence type="ECO:0000256" key="5">
    <source>
        <dbReference type="SAM" id="Phobius"/>
    </source>
</evidence>
<dbReference type="SMART" id="SM00304">
    <property type="entry name" value="HAMP"/>
    <property type="match status" value="2"/>
</dbReference>
<keyword evidence="1" id="KW-0145">Chemotaxis</keyword>
<evidence type="ECO:0000313" key="9">
    <source>
        <dbReference type="Proteomes" id="UP001559025"/>
    </source>
</evidence>
<dbReference type="Pfam" id="PF00672">
    <property type="entry name" value="HAMP"/>
    <property type="match status" value="1"/>
</dbReference>
<evidence type="ECO:0000256" key="1">
    <source>
        <dbReference type="ARBA" id="ARBA00022500"/>
    </source>
</evidence>
<keyword evidence="5" id="KW-1133">Transmembrane helix</keyword>
<comment type="similarity">
    <text evidence="2">Belongs to the methyl-accepting chemotaxis (MCP) protein family.</text>
</comment>
<dbReference type="PROSITE" id="PS50885">
    <property type="entry name" value="HAMP"/>
    <property type="match status" value="2"/>
</dbReference>
<keyword evidence="3" id="KW-0807">Transducer</keyword>
<evidence type="ECO:0000259" key="7">
    <source>
        <dbReference type="PROSITE" id="PS50885"/>
    </source>
</evidence>
<dbReference type="PANTHER" id="PTHR43531">
    <property type="entry name" value="PROTEIN ICFG"/>
    <property type="match status" value="1"/>
</dbReference>
<dbReference type="Gene3D" id="1.10.287.950">
    <property type="entry name" value="Methyl-accepting chemotaxis protein"/>
    <property type="match status" value="1"/>
</dbReference>
<feature type="transmembrane region" description="Helical" evidence="5">
    <location>
        <begin position="300"/>
        <end position="320"/>
    </location>
</feature>
<accession>A0ABV3WPA9</accession>
<evidence type="ECO:0000256" key="2">
    <source>
        <dbReference type="ARBA" id="ARBA00029447"/>
    </source>
</evidence>
<feature type="transmembrane region" description="Helical" evidence="5">
    <location>
        <begin position="28"/>
        <end position="48"/>
    </location>
</feature>
<feature type="domain" description="HAMP" evidence="7">
    <location>
        <begin position="321"/>
        <end position="374"/>
    </location>
</feature>
<organism evidence="8 9">
    <name type="scientific">Neoaquamicrobium sediminum</name>
    <dbReference type="NCBI Taxonomy" id="1849104"/>
    <lineage>
        <taxon>Bacteria</taxon>
        <taxon>Pseudomonadati</taxon>
        <taxon>Pseudomonadota</taxon>
        <taxon>Alphaproteobacteria</taxon>
        <taxon>Hyphomicrobiales</taxon>
        <taxon>Phyllobacteriaceae</taxon>
        <taxon>Neoaquamicrobium</taxon>
    </lineage>
</organism>
<evidence type="ECO:0000256" key="3">
    <source>
        <dbReference type="PROSITE-ProRule" id="PRU00284"/>
    </source>
</evidence>
<reference evidence="8 9" key="1">
    <citation type="submission" date="2024-01" db="EMBL/GenBank/DDBJ databases">
        <title>New evidence supports the origin of RcGTA from prophage.</title>
        <authorList>
            <person name="Xu Y."/>
            <person name="Liu B."/>
            <person name="Chen F."/>
        </authorList>
    </citation>
    <scope>NUCLEOTIDE SEQUENCE [LARGE SCALE GENOMIC DNA]</scope>
    <source>
        <strain evidence="8 9">CBW1107-2</strain>
    </source>
</reference>
<keyword evidence="5" id="KW-0812">Transmembrane</keyword>
<dbReference type="CDD" id="cd11386">
    <property type="entry name" value="MCP_signal"/>
    <property type="match status" value="1"/>
</dbReference>
<dbReference type="Pfam" id="PF00015">
    <property type="entry name" value="MCPsignal"/>
    <property type="match status" value="1"/>
</dbReference>
<dbReference type="InterPro" id="IPR003660">
    <property type="entry name" value="HAMP_dom"/>
</dbReference>
<protein>
    <submittedName>
        <fullName evidence="8">HAMP domain-containing methyl-accepting chemotaxis protein</fullName>
    </submittedName>
</protein>
<dbReference type="EMBL" id="JAZHFV010000001">
    <property type="protein sequence ID" value="MEX4005984.1"/>
    <property type="molecule type" value="Genomic_DNA"/>
</dbReference>
<name>A0ABV3WPA9_9HYPH</name>
<dbReference type="RefSeq" id="WP_368801378.1">
    <property type="nucleotide sequence ID" value="NZ_JAZHFV010000001.1"/>
</dbReference>
<keyword evidence="5" id="KW-0472">Membrane</keyword>
<dbReference type="InterPro" id="IPR004089">
    <property type="entry name" value="MCPsignal_dom"/>
</dbReference>
<sequence length="761" mass="81517">MPGTASVIGCRSEGSTMNLFAFRISHRIALIALVGVVGVLAVAGLLVYERSLISQIDATASQANQAAAVTSELQIGLLELRRNEKDFFLSRDEKYVEMHAARSGEVARSLETIEAIIARNQQRDLPGEGVLTQGYQRYLQAFGEAVEVTRRLGVSAEKGLQSELRAATGFLSEQLARIPYPALKVDVAQIFNREKDFVVTPSEQNRARVAEAIDTLRSRPGGVFGSSSGHTAVMATLDAYEATFKDFADASARSQELDAEVSESFSAIEPVFDRIRAEIENVRGEVSAARINATTSIERMVMVAVGGVLLAVLASGFLVWRSVALPISRTARSMRALASGELDVEIPGLGRRDEIGEIADAFQLFRENTIRKVNEERDAAEARQREAREREELERDEKERQARELQHAVDVLADGLSRLADGDVAQRIDEPFTASMERLRADFNNSVARLQAALQTVGENANAIHAGSDEIRNASDDLSKRTEQQAASVEQTAAALEQLVTTVRDSSRRAEEAGALVARTRTGAERSGAIVQDAVAAMDRIEASSTQISTINGVIDEIAFQISLLALNAGIEAARAGEAGRGFAVVAQEVRDLAQRAANAAKEINTLITTSGEHVRAGVELVGEAGEALRTIVSEVQEISTNVVAIVEASREQATGLNEINIAVNRIDQGTQQNAAMVEQSTAASHKLASEASALNALLAQFKLGREAPASSLREPTSAPRSPTAGIRAVGQRLAVAFRGGSGAAVAQAITPADEAGWEEF</sequence>
<dbReference type="PROSITE" id="PS50111">
    <property type="entry name" value="CHEMOTAXIS_TRANSDUC_2"/>
    <property type="match status" value="1"/>
</dbReference>